<dbReference type="GO" id="GO:0007283">
    <property type="term" value="P:spermatogenesis"/>
    <property type="evidence" value="ECO:0007669"/>
    <property type="project" value="TreeGrafter"/>
</dbReference>
<feature type="region of interest" description="Disordered" evidence="1">
    <location>
        <begin position="176"/>
        <end position="196"/>
    </location>
</feature>
<dbReference type="PANTHER" id="PTHR35543">
    <property type="entry name" value="PROTEIN C11ORF74"/>
    <property type="match status" value="1"/>
</dbReference>
<sequence>MARGEKCGDEEGNSPDLDQYTKDALNQLFNKEQQTYDEFLQCFTFLTKEDVIKQKSHSPPIIVPQIGEKHKKKKKESDVAVSTMSTEEPQPLNNENHFIYRNDLPEEVLGPGSTSGSILMQGPKQPWTKQSMLQVDNFVDFEDETSDNEDRTHTEVDAILEDDFLCGNYLPSVASKSLSKPTSNHNSGGCTKTEDLEDCNSDFRKEELEAKEICYLSEGVFNLPGEVDEWGSHVEQVHDHSAKESAKPNLRQLQISTRTNHSSQEGDSHVMESQDADEVTTFQLDTEFDYDNVSLTPKYSFPIKNLNSLELQ</sequence>
<keyword evidence="3" id="KW-1185">Reference proteome</keyword>
<reference evidence="2" key="1">
    <citation type="journal article" date="2023" name="G3 (Bethesda)">
        <title>Whole genome assembly and annotation of the endangered Caribbean coral Acropora cervicornis.</title>
        <authorList>
            <person name="Selwyn J.D."/>
            <person name="Vollmer S.V."/>
        </authorList>
    </citation>
    <scope>NUCLEOTIDE SEQUENCE</scope>
    <source>
        <strain evidence="2">K2</strain>
    </source>
</reference>
<dbReference type="GO" id="GO:0097731">
    <property type="term" value="C:9+0 non-motile cilium"/>
    <property type="evidence" value="ECO:0007669"/>
    <property type="project" value="TreeGrafter"/>
</dbReference>
<evidence type="ECO:0000313" key="3">
    <source>
        <dbReference type="Proteomes" id="UP001249851"/>
    </source>
</evidence>
<dbReference type="GO" id="GO:0120160">
    <property type="term" value="F:intraciliary transport particle A binding"/>
    <property type="evidence" value="ECO:0007669"/>
    <property type="project" value="TreeGrafter"/>
</dbReference>
<proteinExistence type="predicted"/>
<dbReference type="Proteomes" id="UP001249851">
    <property type="component" value="Unassembled WGS sequence"/>
</dbReference>
<feature type="compositionally biased region" description="Polar residues" evidence="1">
    <location>
        <begin position="176"/>
        <end position="190"/>
    </location>
</feature>
<gene>
    <name evidence="2" type="ORF">P5673_005954</name>
</gene>
<organism evidence="2 3">
    <name type="scientific">Acropora cervicornis</name>
    <name type="common">Staghorn coral</name>
    <dbReference type="NCBI Taxonomy" id="6130"/>
    <lineage>
        <taxon>Eukaryota</taxon>
        <taxon>Metazoa</taxon>
        <taxon>Cnidaria</taxon>
        <taxon>Anthozoa</taxon>
        <taxon>Hexacorallia</taxon>
        <taxon>Scleractinia</taxon>
        <taxon>Astrocoeniina</taxon>
        <taxon>Acroporidae</taxon>
        <taxon>Acropora</taxon>
    </lineage>
</organism>
<dbReference type="InterPro" id="IPR040028">
    <property type="entry name" value="IFTAP"/>
</dbReference>
<name>A0AAD9QX82_ACRCE</name>
<dbReference type="AlphaFoldDB" id="A0AAD9QX82"/>
<protein>
    <submittedName>
        <fullName evidence="2">Uncharacterized protein</fullName>
    </submittedName>
</protein>
<comment type="caution">
    <text evidence="2">The sequence shown here is derived from an EMBL/GenBank/DDBJ whole genome shotgun (WGS) entry which is preliminary data.</text>
</comment>
<dbReference type="EMBL" id="JARQWQ010000010">
    <property type="protein sequence ID" value="KAK2569070.1"/>
    <property type="molecule type" value="Genomic_DNA"/>
</dbReference>
<dbReference type="PANTHER" id="PTHR35543:SF1">
    <property type="entry name" value="INTRAFLAGELLAR TRANSPORT-ASSOCIATED PROTEIN"/>
    <property type="match status" value="1"/>
</dbReference>
<accession>A0AAD9QX82</accession>
<dbReference type="Pfam" id="PF17722">
    <property type="entry name" value="IFTAP"/>
    <property type="match status" value="2"/>
</dbReference>
<dbReference type="GO" id="GO:0007340">
    <property type="term" value="P:acrosome reaction"/>
    <property type="evidence" value="ECO:0007669"/>
    <property type="project" value="TreeGrafter"/>
</dbReference>
<evidence type="ECO:0000313" key="2">
    <source>
        <dbReference type="EMBL" id="KAK2569070.1"/>
    </source>
</evidence>
<reference evidence="2" key="2">
    <citation type="journal article" date="2023" name="Science">
        <title>Genomic signatures of disease resistance in endangered staghorn corals.</title>
        <authorList>
            <person name="Vollmer S.V."/>
            <person name="Selwyn J.D."/>
            <person name="Despard B.A."/>
            <person name="Roesel C.L."/>
        </authorList>
    </citation>
    <scope>NUCLEOTIDE SEQUENCE</scope>
    <source>
        <strain evidence="2">K2</strain>
    </source>
</reference>
<evidence type="ECO:0000256" key="1">
    <source>
        <dbReference type="SAM" id="MobiDB-lite"/>
    </source>
</evidence>
<dbReference type="GO" id="GO:0005829">
    <property type="term" value="C:cytosol"/>
    <property type="evidence" value="ECO:0007669"/>
    <property type="project" value="TreeGrafter"/>
</dbReference>